<proteinExistence type="inferred from homology"/>
<comment type="function">
    <text evidence="2">Destroys radicals which are normally produced within the cells and which are toxic to biological systems.</text>
</comment>
<protein>
    <recommendedName>
        <fullName evidence="2">Superoxide dismutase [Cu-Zn]</fullName>
        <ecNumber evidence="2">1.15.1.1</ecNumber>
    </recommendedName>
</protein>
<evidence type="ECO:0000313" key="5">
    <source>
        <dbReference type="EMBL" id="STR02618.1"/>
    </source>
</evidence>
<keyword evidence="2 5" id="KW-0560">Oxidoreductase</keyword>
<keyword evidence="2" id="KW-0862">Zinc</keyword>
<comment type="cofactor">
    <cofactor evidence="2">
        <name>Zn(2+)</name>
        <dbReference type="ChEBI" id="CHEBI:29105"/>
    </cofactor>
    <text evidence="2">Binds 1 zinc ion per subunit.</text>
</comment>
<sequence>MQKTLAALLCAVSLGAYAQSEITVPVALLNANGDTPVGEIRISQNKYGAIFTPHLKNIPAGVYGFHVHEHPSCAPAEKDGKPVLGLSAGGHWDPHQANAHKGPWDDSGRLGDLPALAIDARGHGQPVLAPRIKDISQLHGHSLVIHVGGDNYSDHPAPLGGGGARMACGVIR</sequence>
<feature type="chain" id="PRO_5016589678" description="Superoxide dismutase [Cu-Zn]" evidence="3">
    <location>
        <begin position="19"/>
        <end position="172"/>
    </location>
</feature>
<dbReference type="InterPro" id="IPR001424">
    <property type="entry name" value="SOD_Cu_Zn_dom"/>
</dbReference>
<dbReference type="GO" id="GO:0004784">
    <property type="term" value="F:superoxide dismutase activity"/>
    <property type="evidence" value="ECO:0007669"/>
    <property type="project" value="UniProtKB-EC"/>
</dbReference>
<feature type="signal peptide" evidence="3">
    <location>
        <begin position="1"/>
        <end position="18"/>
    </location>
</feature>
<gene>
    <name evidence="5" type="primary">sodC</name>
    <name evidence="5" type="ORF">NCTC13336_01495</name>
</gene>
<keyword evidence="2" id="KW-0479">Metal-binding</keyword>
<dbReference type="PANTHER" id="PTHR10003">
    <property type="entry name" value="SUPEROXIDE DISMUTASE CU-ZN -RELATED"/>
    <property type="match status" value="1"/>
</dbReference>
<dbReference type="Proteomes" id="UP000254293">
    <property type="component" value="Unassembled WGS sequence"/>
</dbReference>
<dbReference type="PROSITE" id="PS00087">
    <property type="entry name" value="SOD_CU_ZN_1"/>
    <property type="match status" value="1"/>
</dbReference>
<evidence type="ECO:0000256" key="1">
    <source>
        <dbReference type="ARBA" id="ARBA00010457"/>
    </source>
</evidence>
<dbReference type="EMBL" id="UGJJ01000002">
    <property type="protein sequence ID" value="STR02618.1"/>
    <property type="molecule type" value="Genomic_DNA"/>
</dbReference>
<dbReference type="RefSeq" id="WP_115308523.1">
    <property type="nucleotide sequence ID" value="NZ_CP091516.1"/>
</dbReference>
<dbReference type="InterPro" id="IPR024134">
    <property type="entry name" value="SOD_Cu/Zn_/chaperone"/>
</dbReference>
<evidence type="ECO:0000256" key="3">
    <source>
        <dbReference type="SAM" id="SignalP"/>
    </source>
</evidence>
<keyword evidence="3" id="KW-0732">Signal</keyword>
<dbReference type="Gene3D" id="2.60.40.200">
    <property type="entry name" value="Superoxide dismutase, copper/zinc binding domain"/>
    <property type="match status" value="1"/>
</dbReference>
<name>A0A377R139_9NEIS</name>
<comment type="cofactor">
    <cofactor evidence="2">
        <name>Cu cation</name>
        <dbReference type="ChEBI" id="CHEBI:23378"/>
    </cofactor>
    <text evidence="2">Binds 1 copper ion per subunit.</text>
</comment>
<dbReference type="EC" id="1.15.1.1" evidence="2"/>
<dbReference type="PROSITE" id="PS00332">
    <property type="entry name" value="SOD_CU_ZN_2"/>
    <property type="match status" value="1"/>
</dbReference>
<dbReference type="SUPFAM" id="SSF49329">
    <property type="entry name" value="Cu,Zn superoxide dismutase-like"/>
    <property type="match status" value="1"/>
</dbReference>
<dbReference type="GO" id="GO:0005507">
    <property type="term" value="F:copper ion binding"/>
    <property type="evidence" value="ECO:0007669"/>
    <property type="project" value="InterPro"/>
</dbReference>
<reference evidence="5 6" key="1">
    <citation type="submission" date="2018-06" db="EMBL/GenBank/DDBJ databases">
        <authorList>
            <consortium name="Pathogen Informatics"/>
            <person name="Doyle S."/>
        </authorList>
    </citation>
    <scope>NUCLEOTIDE SEQUENCE [LARGE SCALE GENOMIC DNA]</scope>
    <source>
        <strain evidence="5 6">NCTC13336</strain>
    </source>
</reference>
<dbReference type="Pfam" id="PF00080">
    <property type="entry name" value="Sod_Cu"/>
    <property type="match status" value="1"/>
</dbReference>
<feature type="domain" description="Superoxide dismutase copper/zinc binding" evidence="4">
    <location>
        <begin position="38"/>
        <end position="171"/>
    </location>
</feature>
<keyword evidence="6" id="KW-1185">Reference proteome</keyword>
<keyword evidence="2" id="KW-0186">Copper</keyword>
<dbReference type="InterPro" id="IPR036423">
    <property type="entry name" value="SOD-like_Cu/Zn_dom_sf"/>
</dbReference>
<evidence type="ECO:0000256" key="2">
    <source>
        <dbReference type="RuleBase" id="RU000393"/>
    </source>
</evidence>
<accession>A0A377R139</accession>
<dbReference type="OrthoDB" id="5431326at2"/>
<dbReference type="AlphaFoldDB" id="A0A377R139"/>
<evidence type="ECO:0000313" key="6">
    <source>
        <dbReference type="Proteomes" id="UP000254293"/>
    </source>
</evidence>
<dbReference type="InterPro" id="IPR018152">
    <property type="entry name" value="SOD_Cu/Zn_BS"/>
</dbReference>
<organism evidence="5 6">
    <name type="scientific">Kingella potus</name>
    <dbReference type="NCBI Taxonomy" id="265175"/>
    <lineage>
        <taxon>Bacteria</taxon>
        <taxon>Pseudomonadati</taxon>
        <taxon>Pseudomonadota</taxon>
        <taxon>Betaproteobacteria</taxon>
        <taxon>Neisseriales</taxon>
        <taxon>Neisseriaceae</taxon>
        <taxon>Kingella</taxon>
    </lineage>
</organism>
<comment type="similarity">
    <text evidence="1 2">Belongs to the Cu-Zn superoxide dismutase family.</text>
</comment>
<comment type="catalytic activity">
    <reaction evidence="2">
        <text>2 superoxide + 2 H(+) = H2O2 + O2</text>
        <dbReference type="Rhea" id="RHEA:20696"/>
        <dbReference type="ChEBI" id="CHEBI:15378"/>
        <dbReference type="ChEBI" id="CHEBI:15379"/>
        <dbReference type="ChEBI" id="CHEBI:16240"/>
        <dbReference type="ChEBI" id="CHEBI:18421"/>
        <dbReference type="EC" id="1.15.1.1"/>
    </reaction>
</comment>
<evidence type="ECO:0000259" key="4">
    <source>
        <dbReference type="Pfam" id="PF00080"/>
    </source>
</evidence>